<dbReference type="GO" id="GO:0000398">
    <property type="term" value="P:mRNA splicing, via spliceosome"/>
    <property type="evidence" value="ECO:0007669"/>
    <property type="project" value="UniProtKB-UniRule"/>
</dbReference>
<evidence type="ECO:0000256" key="4">
    <source>
        <dbReference type="RuleBase" id="RU369096"/>
    </source>
</evidence>
<dbReference type="GO" id="GO:0005681">
    <property type="term" value="C:spliceosomal complex"/>
    <property type="evidence" value="ECO:0007669"/>
    <property type="project" value="UniProtKB-UniRule"/>
</dbReference>
<feature type="compositionally biased region" description="Basic and acidic residues" evidence="5">
    <location>
        <begin position="476"/>
        <end position="487"/>
    </location>
</feature>
<keyword evidence="4" id="KW-0747">Spliceosome</keyword>
<dbReference type="Proteomes" id="UP000800094">
    <property type="component" value="Unassembled WGS sequence"/>
</dbReference>
<dbReference type="AlphaFoldDB" id="A0A6A6HXX7"/>
<evidence type="ECO:0000256" key="3">
    <source>
        <dbReference type="ARBA" id="ARBA00023242"/>
    </source>
</evidence>
<dbReference type="InterPro" id="IPR026822">
    <property type="entry name" value="Spp2/MOS2_G-patch"/>
</dbReference>
<comment type="similarity">
    <text evidence="2 4">Belongs to the SPP2 family.</text>
</comment>
<gene>
    <name evidence="7" type="ORF">BU26DRAFT_524183</name>
</gene>
<evidence type="ECO:0000256" key="5">
    <source>
        <dbReference type="SAM" id="MobiDB-lite"/>
    </source>
</evidence>
<evidence type="ECO:0000313" key="7">
    <source>
        <dbReference type="EMBL" id="KAF2242582.1"/>
    </source>
</evidence>
<dbReference type="PROSITE" id="PS50174">
    <property type="entry name" value="G_PATCH"/>
    <property type="match status" value="1"/>
</dbReference>
<organism evidence="7 8">
    <name type="scientific">Trematosphaeria pertusa</name>
    <dbReference type="NCBI Taxonomy" id="390896"/>
    <lineage>
        <taxon>Eukaryota</taxon>
        <taxon>Fungi</taxon>
        <taxon>Dikarya</taxon>
        <taxon>Ascomycota</taxon>
        <taxon>Pezizomycotina</taxon>
        <taxon>Dothideomycetes</taxon>
        <taxon>Pleosporomycetidae</taxon>
        <taxon>Pleosporales</taxon>
        <taxon>Massarineae</taxon>
        <taxon>Trematosphaeriaceae</taxon>
        <taxon>Trematosphaeria</taxon>
    </lineage>
</organism>
<comment type="subcellular location">
    <subcellularLocation>
        <location evidence="1 4">Nucleus</location>
    </subcellularLocation>
</comment>
<feature type="compositionally biased region" description="Basic and acidic residues" evidence="5">
    <location>
        <begin position="442"/>
        <end position="460"/>
    </location>
</feature>
<dbReference type="PANTHER" id="PTHR15818">
    <property type="entry name" value="G PATCH AND KOW-CONTAINING"/>
    <property type="match status" value="1"/>
</dbReference>
<evidence type="ECO:0000256" key="1">
    <source>
        <dbReference type="ARBA" id="ARBA00004123"/>
    </source>
</evidence>
<feature type="compositionally biased region" description="Basic and acidic residues" evidence="5">
    <location>
        <begin position="404"/>
        <end position="435"/>
    </location>
</feature>
<comment type="function">
    <text evidence="4">Involved in spliceosome maturation and the first step of pre-mRNA splicing.</text>
</comment>
<feature type="region of interest" description="Disordered" evidence="5">
    <location>
        <begin position="1"/>
        <end position="150"/>
    </location>
</feature>
<evidence type="ECO:0000259" key="6">
    <source>
        <dbReference type="PROSITE" id="PS50174"/>
    </source>
</evidence>
<dbReference type="GeneID" id="54583555"/>
<dbReference type="InterPro" id="IPR000467">
    <property type="entry name" value="G_patch_dom"/>
</dbReference>
<name>A0A6A6HXX7_9PLEO</name>
<accession>A0A6A6HXX7</accession>
<keyword evidence="4" id="KW-0508">mRNA splicing</keyword>
<protein>
    <recommendedName>
        <fullName evidence="4">Pre-mRNA-splicing factor</fullName>
    </recommendedName>
</protein>
<sequence length="487" mass="56829">MAAPKAGGFKLSLSGAKNKAGLTSTPQRPAKRPRLDLGDDAPEEDNKQEISGWDAAEGGAVDASGKKEESKGPRVIPPLPNRNWREEVRKRQLARAGGQGNQDGVNTEESKMAYGLTTFKKDAQEKSPSPEPMDTAEDGKEADDGLTEAQRLEKNALDALLHGKATDHSIIPIQSEEEAFQHDFREAPDAPTLEAYEAVPIEGFGAALLRGMGWKDGEEIGHDKKPAVKPKEIKRRPALLGIGAKEEAAVGIELGEWGKGKNKVKQSYNPVALRNKVTGEIITEEELKARLEAQKMVDDAKPEKNSSKYNDYDEEKRRQKRKERKDRDLRGEADYDSERRRDSDRRDERRRDRDDDSSDREKRREKRRYRDDYDDSDRNREKKRYRDDDYNDSDRRREKRRDRSRSPADEKRRERRRERDLRERDRSPDSDDYRREKRRERERRDRDLRSPGRDSDDYRREKRRERDRHREKRSRSRDTRDKRELRA</sequence>
<feature type="compositionally biased region" description="Basic residues" evidence="5">
    <location>
        <begin position="461"/>
        <end position="475"/>
    </location>
</feature>
<dbReference type="GO" id="GO:0003676">
    <property type="term" value="F:nucleic acid binding"/>
    <property type="evidence" value="ECO:0007669"/>
    <property type="project" value="InterPro"/>
</dbReference>
<dbReference type="InterPro" id="IPR045166">
    <property type="entry name" value="Spp2-like"/>
</dbReference>
<dbReference type="PANTHER" id="PTHR15818:SF2">
    <property type="entry name" value="G-PATCH DOMAIN AND KOW MOTIFS-CONTAINING PROTEIN"/>
    <property type="match status" value="1"/>
</dbReference>
<keyword evidence="8" id="KW-1185">Reference proteome</keyword>
<reference evidence="7" key="1">
    <citation type="journal article" date="2020" name="Stud. Mycol.">
        <title>101 Dothideomycetes genomes: a test case for predicting lifestyles and emergence of pathogens.</title>
        <authorList>
            <person name="Haridas S."/>
            <person name="Albert R."/>
            <person name="Binder M."/>
            <person name="Bloem J."/>
            <person name="Labutti K."/>
            <person name="Salamov A."/>
            <person name="Andreopoulos B."/>
            <person name="Baker S."/>
            <person name="Barry K."/>
            <person name="Bills G."/>
            <person name="Bluhm B."/>
            <person name="Cannon C."/>
            <person name="Castanera R."/>
            <person name="Culley D."/>
            <person name="Daum C."/>
            <person name="Ezra D."/>
            <person name="Gonzalez J."/>
            <person name="Henrissat B."/>
            <person name="Kuo A."/>
            <person name="Liang C."/>
            <person name="Lipzen A."/>
            <person name="Lutzoni F."/>
            <person name="Magnuson J."/>
            <person name="Mondo S."/>
            <person name="Nolan M."/>
            <person name="Ohm R."/>
            <person name="Pangilinan J."/>
            <person name="Park H.-J."/>
            <person name="Ramirez L."/>
            <person name="Alfaro M."/>
            <person name="Sun H."/>
            <person name="Tritt A."/>
            <person name="Yoshinaga Y."/>
            <person name="Zwiers L.-H."/>
            <person name="Turgeon B."/>
            <person name="Goodwin S."/>
            <person name="Spatafora J."/>
            <person name="Crous P."/>
            <person name="Grigoriev I."/>
        </authorList>
    </citation>
    <scope>NUCLEOTIDE SEQUENCE</scope>
    <source>
        <strain evidence="7">CBS 122368</strain>
    </source>
</reference>
<feature type="compositionally biased region" description="Basic and acidic residues" evidence="5">
    <location>
        <begin position="293"/>
        <end position="317"/>
    </location>
</feature>
<dbReference type="RefSeq" id="XP_033677586.1">
    <property type="nucleotide sequence ID" value="XM_033830225.1"/>
</dbReference>
<evidence type="ECO:0000313" key="8">
    <source>
        <dbReference type="Proteomes" id="UP000800094"/>
    </source>
</evidence>
<proteinExistence type="inferred from homology"/>
<dbReference type="OrthoDB" id="5577072at2759"/>
<keyword evidence="3 4" id="KW-0539">Nucleus</keyword>
<dbReference type="EMBL" id="ML987207">
    <property type="protein sequence ID" value="KAF2242582.1"/>
    <property type="molecule type" value="Genomic_DNA"/>
</dbReference>
<feature type="compositionally biased region" description="Basic and acidic residues" evidence="5">
    <location>
        <begin position="325"/>
        <end position="396"/>
    </location>
</feature>
<feature type="domain" description="G-patch" evidence="6">
    <location>
        <begin position="201"/>
        <end position="247"/>
    </location>
</feature>
<evidence type="ECO:0000256" key="2">
    <source>
        <dbReference type="ARBA" id="ARBA00008576"/>
    </source>
</evidence>
<feature type="region of interest" description="Disordered" evidence="5">
    <location>
        <begin position="293"/>
        <end position="487"/>
    </location>
</feature>
<dbReference type="Pfam" id="PF12656">
    <property type="entry name" value="G-patch_2"/>
    <property type="match status" value="1"/>
</dbReference>
<keyword evidence="4" id="KW-0507">mRNA processing</keyword>